<keyword evidence="1" id="KW-0812">Transmembrane</keyword>
<organism evidence="2 3">
    <name type="scientific">Aspergillus neoniger (strain CBS 115656)</name>
    <dbReference type="NCBI Taxonomy" id="1448310"/>
    <lineage>
        <taxon>Eukaryota</taxon>
        <taxon>Fungi</taxon>
        <taxon>Dikarya</taxon>
        <taxon>Ascomycota</taxon>
        <taxon>Pezizomycotina</taxon>
        <taxon>Eurotiomycetes</taxon>
        <taxon>Eurotiomycetidae</taxon>
        <taxon>Eurotiales</taxon>
        <taxon>Aspergillaceae</taxon>
        <taxon>Aspergillus</taxon>
        <taxon>Aspergillus subgen. Circumdati</taxon>
    </lineage>
</organism>
<dbReference type="Proteomes" id="UP000247647">
    <property type="component" value="Unassembled WGS sequence"/>
</dbReference>
<dbReference type="EMBL" id="KZ821449">
    <property type="protein sequence ID" value="PYH37807.1"/>
    <property type="molecule type" value="Genomic_DNA"/>
</dbReference>
<keyword evidence="1" id="KW-0472">Membrane</keyword>
<evidence type="ECO:0000256" key="1">
    <source>
        <dbReference type="SAM" id="Phobius"/>
    </source>
</evidence>
<dbReference type="RefSeq" id="XP_025483285.1">
    <property type="nucleotide sequence ID" value="XM_025628294.1"/>
</dbReference>
<gene>
    <name evidence="2" type="ORF">BO87DRAFT_448360</name>
</gene>
<keyword evidence="1" id="KW-1133">Transmembrane helix</keyword>
<dbReference type="AlphaFoldDB" id="A0A318YUZ2"/>
<name>A0A318YUZ2_ASPNB</name>
<evidence type="ECO:0000313" key="2">
    <source>
        <dbReference type="EMBL" id="PYH37807.1"/>
    </source>
</evidence>
<reference evidence="2" key="1">
    <citation type="submission" date="2016-12" db="EMBL/GenBank/DDBJ databases">
        <title>The genomes of Aspergillus section Nigri reveals drivers in fungal speciation.</title>
        <authorList>
            <consortium name="DOE Joint Genome Institute"/>
            <person name="Vesth T.C."/>
            <person name="Nybo J."/>
            <person name="Theobald S."/>
            <person name="Brandl J."/>
            <person name="Frisvad J.C."/>
            <person name="Nielsen K.F."/>
            <person name="Lyhne E.K."/>
            <person name="Kogle M.E."/>
            <person name="Kuo A."/>
            <person name="Riley R."/>
            <person name="Clum A."/>
            <person name="Nolan M."/>
            <person name="Lipzen A."/>
            <person name="Salamov A."/>
            <person name="Henrissat B."/>
            <person name="Wiebenga A."/>
            <person name="De Vries R.P."/>
            <person name="Grigoriev I.V."/>
            <person name="Mortensen U.H."/>
            <person name="Andersen M.R."/>
            <person name="Baker S.E."/>
        </authorList>
    </citation>
    <scope>NUCLEOTIDE SEQUENCE [LARGE SCALE GENOMIC DNA]</scope>
    <source>
        <strain evidence="2">CBS 115656</strain>
    </source>
</reference>
<evidence type="ECO:0000313" key="3">
    <source>
        <dbReference type="Proteomes" id="UP000247647"/>
    </source>
</evidence>
<sequence>MALARATLKRWIFLIYYIGHDENRVLISVLIKVVHGLMMFAVIKIGVEHHAIKTRYFQVVYTSWPGNQVHTSAFLLQRRTWSRSIPNMDLILGDPFNMPAS</sequence>
<accession>A0A318YUZ2</accession>
<feature type="transmembrane region" description="Helical" evidence="1">
    <location>
        <begin position="25"/>
        <end position="47"/>
    </location>
</feature>
<dbReference type="GeneID" id="37130750"/>
<keyword evidence="3" id="KW-1185">Reference proteome</keyword>
<proteinExistence type="predicted"/>
<protein>
    <submittedName>
        <fullName evidence="2">Uncharacterized protein</fullName>
    </submittedName>
</protein>